<feature type="region of interest" description="Disordered" evidence="6">
    <location>
        <begin position="717"/>
        <end position="741"/>
    </location>
</feature>
<protein>
    <submittedName>
        <fullName evidence="9">DNA translocase FtsK</fullName>
    </submittedName>
</protein>
<keyword evidence="7" id="KW-1133">Transmembrane helix</keyword>
<dbReference type="FunCoup" id="A0A540VLN7">
    <property type="interactions" value="242"/>
</dbReference>
<dbReference type="InParanoid" id="A0A540VLN7"/>
<dbReference type="SMART" id="SM00843">
    <property type="entry name" value="Ftsk_gamma"/>
    <property type="match status" value="1"/>
</dbReference>
<feature type="transmembrane region" description="Helical" evidence="7">
    <location>
        <begin position="125"/>
        <end position="154"/>
    </location>
</feature>
<feature type="region of interest" description="Disordered" evidence="6">
    <location>
        <begin position="208"/>
        <end position="272"/>
    </location>
</feature>
<evidence type="ECO:0000256" key="2">
    <source>
        <dbReference type="ARBA" id="ARBA00022741"/>
    </source>
</evidence>
<dbReference type="GO" id="GO:0003677">
    <property type="term" value="F:DNA binding"/>
    <property type="evidence" value="ECO:0007669"/>
    <property type="project" value="UniProtKB-KW"/>
</dbReference>
<name>A0A540VLN7_9CHLR</name>
<comment type="caution">
    <text evidence="9">The sequence shown here is derived from an EMBL/GenBank/DDBJ whole genome shotgun (WGS) entry which is preliminary data.</text>
</comment>
<feature type="transmembrane region" description="Helical" evidence="7">
    <location>
        <begin position="55"/>
        <end position="74"/>
    </location>
</feature>
<keyword evidence="10" id="KW-1185">Reference proteome</keyword>
<dbReference type="InterPro" id="IPR050206">
    <property type="entry name" value="FtsK/SpoIIIE/SftA"/>
</dbReference>
<accession>A0A540VLN7</accession>
<feature type="domain" description="FtsK" evidence="8">
    <location>
        <begin position="403"/>
        <end position="597"/>
    </location>
</feature>
<dbReference type="Proteomes" id="UP000317371">
    <property type="component" value="Unassembled WGS sequence"/>
</dbReference>
<evidence type="ECO:0000256" key="6">
    <source>
        <dbReference type="SAM" id="MobiDB-lite"/>
    </source>
</evidence>
<evidence type="ECO:0000256" key="5">
    <source>
        <dbReference type="PROSITE-ProRule" id="PRU00289"/>
    </source>
</evidence>
<evidence type="ECO:0000256" key="1">
    <source>
        <dbReference type="ARBA" id="ARBA00006474"/>
    </source>
</evidence>
<dbReference type="PANTHER" id="PTHR22683:SF41">
    <property type="entry name" value="DNA TRANSLOCASE FTSK"/>
    <property type="match status" value="1"/>
</dbReference>
<keyword evidence="7" id="KW-0472">Membrane</keyword>
<dbReference type="InterPro" id="IPR036388">
    <property type="entry name" value="WH-like_DNA-bd_sf"/>
</dbReference>
<dbReference type="InterPro" id="IPR003593">
    <property type="entry name" value="AAA+_ATPase"/>
</dbReference>
<dbReference type="Pfam" id="PF17854">
    <property type="entry name" value="FtsK_alpha"/>
    <property type="match status" value="1"/>
</dbReference>
<feature type="transmembrane region" description="Helical" evidence="7">
    <location>
        <begin position="86"/>
        <end position="105"/>
    </location>
</feature>
<dbReference type="SMART" id="SM00382">
    <property type="entry name" value="AAA"/>
    <property type="match status" value="1"/>
</dbReference>
<dbReference type="Gene3D" id="3.40.50.300">
    <property type="entry name" value="P-loop containing nucleotide triphosphate hydrolases"/>
    <property type="match status" value="1"/>
</dbReference>
<dbReference type="Pfam" id="PF09397">
    <property type="entry name" value="FtsK_gamma"/>
    <property type="match status" value="1"/>
</dbReference>
<dbReference type="OrthoDB" id="9807790at2"/>
<feature type="transmembrane region" description="Helical" evidence="7">
    <location>
        <begin position="22"/>
        <end position="43"/>
    </location>
</feature>
<keyword evidence="2 5" id="KW-0547">Nucleotide-binding</keyword>
<dbReference type="SUPFAM" id="SSF46785">
    <property type="entry name" value="Winged helix' DNA-binding domain"/>
    <property type="match status" value="1"/>
</dbReference>
<dbReference type="SUPFAM" id="SSF52540">
    <property type="entry name" value="P-loop containing nucleoside triphosphate hydrolases"/>
    <property type="match status" value="1"/>
</dbReference>
<comment type="similarity">
    <text evidence="1">Belongs to the FtsK/SpoIIIE/SftA family.</text>
</comment>
<evidence type="ECO:0000313" key="9">
    <source>
        <dbReference type="EMBL" id="TQE97677.1"/>
    </source>
</evidence>
<dbReference type="RefSeq" id="WP_141608404.1">
    <property type="nucleotide sequence ID" value="NZ_VIGC02000002.1"/>
</dbReference>
<proteinExistence type="inferred from homology"/>
<dbReference type="InterPro" id="IPR002543">
    <property type="entry name" value="FtsK_dom"/>
</dbReference>
<dbReference type="InterPro" id="IPR027417">
    <property type="entry name" value="P-loop_NTPase"/>
</dbReference>
<dbReference type="InterPro" id="IPR018541">
    <property type="entry name" value="Ftsk_gamma"/>
</dbReference>
<keyword evidence="4" id="KW-0238">DNA-binding</keyword>
<evidence type="ECO:0000256" key="7">
    <source>
        <dbReference type="SAM" id="Phobius"/>
    </source>
</evidence>
<dbReference type="InterPro" id="IPR036390">
    <property type="entry name" value="WH_DNA-bd_sf"/>
</dbReference>
<dbReference type="Gene3D" id="3.30.980.40">
    <property type="match status" value="1"/>
</dbReference>
<feature type="compositionally biased region" description="Acidic residues" evidence="6">
    <location>
        <begin position="731"/>
        <end position="741"/>
    </location>
</feature>
<organism evidence="9 10">
    <name type="scientific">Litorilinea aerophila</name>
    <dbReference type="NCBI Taxonomy" id="1204385"/>
    <lineage>
        <taxon>Bacteria</taxon>
        <taxon>Bacillati</taxon>
        <taxon>Chloroflexota</taxon>
        <taxon>Caldilineae</taxon>
        <taxon>Caldilineales</taxon>
        <taxon>Caldilineaceae</taxon>
        <taxon>Litorilinea</taxon>
    </lineage>
</organism>
<dbReference type="Gene3D" id="1.10.10.10">
    <property type="entry name" value="Winged helix-like DNA-binding domain superfamily/Winged helix DNA-binding domain"/>
    <property type="match status" value="1"/>
</dbReference>
<dbReference type="GO" id="GO:0005524">
    <property type="term" value="F:ATP binding"/>
    <property type="evidence" value="ECO:0007669"/>
    <property type="project" value="UniProtKB-UniRule"/>
</dbReference>
<keyword evidence="3 5" id="KW-0067">ATP-binding</keyword>
<dbReference type="InterPro" id="IPR041027">
    <property type="entry name" value="FtsK_alpha"/>
</dbReference>
<dbReference type="PANTHER" id="PTHR22683">
    <property type="entry name" value="SPORULATION PROTEIN RELATED"/>
    <property type="match status" value="1"/>
</dbReference>
<feature type="binding site" evidence="5">
    <location>
        <begin position="420"/>
        <end position="427"/>
    </location>
    <ligand>
        <name>ATP</name>
        <dbReference type="ChEBI" id="CHEBI:30616"/>
    </ligand>
</feature>
<dbReference type="EMBL" id="VIGC01000002">
    <property type="protein sequence ID" value="TQE97677.1"/>
    <property type="molecule type" value="Genomic_DNA"/>
</dbReference>
<evidence type="ECO:0000256" key="4">
    <source>
        <dbReference type="ARBA" id="ARBA00023125"/>
    </source>
</evidence>
<evidence type="ECO:0000313" key="10">
    <source>
        <dbReference type="Proteomes" id="UP000317371"/>
    </source>
</evidence>
<sequence>MAKTTVSASTQMTDLVQELREYLRAEFVGLVLFVAGALVLFTLGGDTPSWAEKMVGWTAPLWALALLLTGGVLMSRGRLGYWSVEAILGAELTLLALQSGTFAWHHATFDWSLRADGTNGGLVGWALGGILVATLGQWPAFVFICLVGLVGLVLLWRYTPLLYVAALLAHYLPPLARAVGQRLSAWFPPPEELEEPEAEWRAPLPATENFVPPVDEEPPAATPAPRRARASSPAQAREASKPTRKGREKGARAQRPVRPENSRLPSLDLLTPDSGTFQSGDVHLLGQLIEQTLHDFNVPVKVVHMESGPTVTQFGVEPLYVERSGKRRKVRVNRIVNLADDLALALAAPAVRIEAPVPGRPYVGIEVPNPEKTMVGLRGILESEAMRRQSGALLVGLGRDTAGAPVVMDLARAPHLLIAGATGAGKSVCINTIITSLLMQHGPETLRFVMVDPKMVELPGYNGIPHLIGNVITDVDHVMGALTWLLLQMDDRYRLFRELGVRNIDAYNKLARGRKRQAGLEPMPYIVLIIDELADLMMTAGEDIERQICRLAQMARATGIHLILATQRPSTDVVTGLIKANFPSRIAFAVSSQVDSRVILDTPGAERLLGRGDMLLMRPDLAKLLRCQGCFVSDEEIARVVAFWKAEAGDTSPAAVPPWNSLLDQLDDEDELIQDAIDVLRGMSSCSTSLLQRKLRVGYPKAARLMEELEARGIVGPDLGGGQGREVLLKEEEDEEGEVEG</sequence>
<dbReference type="AlphaFoldDB" id="A0A540VLN7"/>
<dbReference type="Pfam" id="PF01580">
    <property type="entry name" value="FtsK_SpoIIIE"/>
    <property type="match status" value="1"/>
</dbReference>
<gene>
    <name evidence="9" type="ORF">FKZ61_02050</name>
</gene>
<evidence type="ECO:0000256" key="3">
    <source>
        <dbReference type="ARBA" id="ARBA00022840"/>
    </source>
</evidence>
<evidence type="ECO:0000259" key="8">
    <source>
        <dbReference type="PROSITE" id="PS50901"/>
    </source>
</evidence>
<keyword evidence="7" id="KW-0812">Transmembrane</keyword>
<dbReference type="PROSITE" id="PS50901">
    <property type="entry name" value="FTSK"/>
    <property type="match status" value="1"/>
</dbReference>
<dbReference type="CDD" id="cd01127">
    <property type="entry name" value="TrwB_TraG_TraD_VirD4"/>
    <property type="match status" value="1"/>
</dbReference>
<reference evidence="9 10" key="1">
    <citation type="submission" date="2019-06" db="EMBL/GenBank/DDBJ databases">
        <title>Genome sequence of Litorilinea aerophila BAA-2444.</title>
        <authorList>
            <person name="Maclea K.S."/>
            <person name="Maurais E.G."/>
            <person name="Iannazzi L.C."/>
        </authorList>
    </citation>
    <scope>NUCLEOTIDE SEQUENCE [LARGE SCALE GENOMIC DNA]</scope>
    <source>
        <strain evidence="9 10">ATCC BAA-2444</strain>
    </source>
</reference>